<gene>
    <name evidence="3" type="ORF">CJ014_10820</name>
</gene>
<evidence type="ECO:0000313" key="3">
    <source>
        <dbReference type="EMBL" id="PIO99339.1"/>
    </source>
</evidence>
<feature type="region of interest" description="Disordered" evidence="1">
    <location>
        <begin position="125"/>
        <end position="168"/>
    </location>
</feature>
<accession>A0A2G9WXF0</accession>
<proteinExistence type="predicted"/>
<keyword evidence="2" id="KW-0732">Signal</keyword>
<reference evidence="3 4" key="1">
    <citation type="submission" date="2017-08" db="EMBL/GenBank/DDBJ databases">
        <title>Pleomorphomonas carboxidotrophicus sp. nov., a new mesophilic hydrogenogenic carboxidotroph.</title>
        <authorList>
            <person name="Esquivel-Elizondo S."/>
            <person name="Krajmalnik-Brown R."/>
            <person name="Maldonado J."/>
        </authorList>
    </citation>
    <scope>NUCLEOTIDE SEQUENCE [LARGE SCALE GENOMIC DNA]</scope>
    <source>
        <strain evidence="3 4">SVCO-16</strain>
    </source>
</reference>
<sequence length="168" mass="15513">MKRFFLSASLSAALALSAMTGASAAVNASAANSLISSLSSLPASAARNNLIAEIQSLPGACSGASSNACIIALENLVAAAQALGLSGPLAADVASLARDTAANTPGVTTNPNYITLASSVDALSPTAPTGATGTPAGGAPAGGSPGGGGGSFGSAQIVDPSASAGAGG</sequence>
<dbReference type="Proteomes" id="UP000231070">
    <property type="component" value="Unassembled WGS sequence"/>
</dbReference>
<organism evidence="3 4">
    <name type="scientific">Pleomorphomonas carboxyditropha</name>
    <dbReference type="NCBI Taxonomy" id="2023338"/>
    <lineage>
        <taxon>Bacteria</taxon>
        <taxon>Pseudomonadati</taxon>
        <taxon>Pseudomonadota</taxon>
        <taxon>Alphaproteobacteria</taxon>
        <taxon>Hyphomicrobiales</taxon>
        <taxon>Pleomorphomonadaceae</taxon>
        <taxon>Pleomorphomonas</taxon>
    </lineage>
</organism>
<dbReference type="RefSeq" id="WP_100080495.1">
    <property type="nucleotide sequence ID" value="NZ_NQVN01000005.1"/>
</dbReference>
<dbReference type="AlphaFoldDB" id="A0A2G9WXF0"/>
<comment type="caution">
    <text evidence="3">The sequence shown here is derived from an EMBL/GenBank/DDBJ whole genome shotgun (WGS) entry which is preliminary data.</text>
</comment>
<keyword evidence="4" id="KW-1185">Reference proteome</keyword>
<feature type="compositionally biased region" description="Low complexity" evidence="1">
    <location>
        <begin position="125"/>
        <end position="134"/>
    </location>
</feature>
<evidence type="ECO:0000256" key="1">
    <source>
        <dbReference type="SAM" id="MobiDB-lite"/>
    </source>
</evidence>
<feature type="chain" id="PRO_5013923749" evidence="2">
    <location>
        <begin position="25"/>
        <end position="168"/>
    </location>
</feature>
<name>A0A2G9WXF0_9HYPH</name>
<evidence type="ECO:0000256" key="2">
    <source>
        <dbReference type="SAM" id="SignalP"/>
    </source>
</evidence>
<protein>
    <submittedName>
        <fullName evidence="3">Uncharacterized protein</fullName>
    </submittedName>
</protein>
<feature type="compositionally biased region" description="Gly residues" evidence="1">
    <location>
        <begin position="135"/>
        <end position="152"/>
    </location>
</feature>
<evidence type="ECO:0000313" key="4">
    <source>
        <dbReference type="Proteomes" id="UP000231070"/>
    </source>
</evidence>
<feature type="signal peptide" evidence="2">
    <location>
        <begin position="1"/>
        <end position="24"/>
    </location>
</feature>
<dbReference type="EMBL" id="NQVN01000005">
    <property type="protein sequence ID" value="PIO99339.1"/>
    <property type="molecule type" value="Genomic_DNA"/>
</dbReference>